<organism evidence="1 2">
    <name type="scientific">Pleurodeles waltl</name>
    <name type="common">Iberian ribbed newt</name>
    <dbReference type="NCBI Taxonomy" id="8319"/>
    <lineage>
        <taxon>Eukaryota</taxon>
        <taxon>Metazoa</taxon>
        <taxon>Chordata</taxon>
        <taxon>Craniata</taxon>
        <taxon>Vertebrata</taxon>
        <taxon>Euteleostomi</taxon>
        <taxon>Amphibia</taxon>
        <taxon>Batrachia</taxon>
        <taxon>Caudata</taxon>
        <taxon>Salamandroidea</taxon>
        <taxon>Salamandridae</taxon>
        <taxon>Pleurodelinae</taxon>
        <taxon>Pleurodeles</taxon>
    </lineage>
</organism>
<name>A0AAV7TBF7_PLEWA</name>
<dbReference type="AlphaFoldDB" id="A0AAV7TBF7"/>
<dbReference type="EMBL" id="JANPWB010000007">
    <property type="protein sequence ID" value="KAJ1173654.1"/>
    <property type="molecule type" value="Genomic_DNA"/>
</dbReference>
<gene>
    <name evidence="1" type="ORF">NDU88_005480</name>
</gene>
<evidence type="ECO:0000313" key="1">
    <source>
        <dbReference type="EMBL" id="KAJ1173654.1"/>
    </source>
</evidence>
<accession>A0AAV7TBF7</accession>
<proteinExistence type="predicted"/>
<reference evidence="1" key="1">
    <citation type="journal article" date="2022" name="bioRxiv">
        <title>Sequencing and chromosome-scale assembly of the giantPleurodeles waltlgenome.</title>
        <authorList>
            <person name="Brown T."/>
            <person name="Elewa A."/>
            <person name="Iarovenko S."/>
            <person name="Subramanian E."/>
            <person name="Araus A.J."/>
            <person name="Petzold A."/>
            <person name="Susuki M."/>
            <person name="Suzuki K.-i.T."/>
            <person name="Hayashi T."/>
            <person name="Toyoda A."/>
            <person name="Oliveira C."/>
            <person name="Osipova E."/>
            <person name="Leigh N.D."/>
            <person name="Simon A."/>
            <person name="Yun M.H."/>
        </authorList>
    </citation>
    <scope>NUCLEOTIDE SEQUENCE</scope>
    <source>
        <strain evidence="1">20211129_DDA</strain>
        <tissue evidence="1">Liver</tissue>
    </source>
</reference>
<dbReference type="Proteomes" id="UP001066276">
    <property type="component" value="Chromosome 4_1"/>
</dbReference>
<keyword evidence="2" id="KW-1185">Reference proteome</keyword>
<sequence>MIRLVGTSHQSERFEIALTAAEVGRQNEKPTRRTVSKWKHKFRIRTAEAHGYRATTNKLKSALQHRQKLAAVLRRQRGKKIGVLKPLGKLKTAPPKPQNATAVLQRRHKMTGTLRIQTEAHISASRTDET</sequence>
<protein>
    <submittedName>
        <fullName evidence="1">Uncharacterized protein</fullName>
    </submittedName>
</protein>
<evidence type="ECO:0000313" key="2">
    <source>
        <dbReference type="Proteomes" id="UP001066276"/>
    </source>
</evidence>
<comment type="caution">
    <text evidence="1">The sequence shown here is derived from an EMBL/GenBank/DDBJ whole genome shotgun (WGS) entry which is preliminary data.</text>
</comment>